<evidence type="ECO:0000256" key="4">
    <source>
        <dbReference type="ARBA" id="ARBA00022490"/>
    </source>
</evidence>
<feature type="active site" evidence="9">
    <location>
        <position position="80"/>
    </location>
</feature>
<dbReference type="SUPFAM" id="SSF55031">
    <property type="entry name" value="Bacterial exopeptidase dimerisation domain"/>
    <property type="match status" value="1"/>
</dbReference>
<evidence type="ECO:0000256" key="8">
    <source>
        <dbReference type="ARBA" id="ARBA00029656"/>
    </source>
</evidence>
<evidence type="ECO:0000313" key="12">
    <source>
        <dbReference type="EnsemblProtists" id="PYU1_T013933"/>
    </source>
</evidence>
<feature type="binding site" evidence="10">
    <location>
        <position position="111"/>
    </location>
    <ligand>
        <name>Zn(2+)</name>
        <dbReference type="ChEBI" id="CHEBI:29105"/>
        <label>1</label>
    </ligand>
</feature>
<keyword evidence="7 10" id="KW-0862">Zinc</keyword>
<dbReference type="SUPFAM" id="SSF53187">
    <property type="entry name" value="Zn-dependent exopeptidases"/>
    <property type="match status" value="1"/>
</dbReference>
<feature type="domain" description="Peptidase M20 dimerisation" evidence="11">
    <location>
        <begin position="188"/>
        <end position="313"/>
    </location>
</feature>
<dbReference type="EMBL" id="GL376578">
    <property type="status" value="NOT_ANNOTATED_CDS"/>
    <property type="molecule type" value="Genomic_DNA"/>
</dbReference>
<evidence type="ECO:0000256" key="2">
    <source>
        <dbReference type="ARBA" id="ARBA00006247"/>
    </source>
</evidence>
<name>K3X9N4_GLOUD</name>
<protein>
    <recommendedName>
        <fullName evidence="3">N-acyl-aliphatic-L-amino acid amidohydrolase</fullName>
        <ecNumber evidence="3">3.5.1.14</ecNumber>
    </recommendedName>
    <alternativeName>
        <fullName evidence="8">N-acyl-L-amino-acid amidohydrolase</fullName>
    </alternativeName>
</protein>
<dbReference type="Gene3D" id="3.40.630.10">
    <property type="entry name" value="Zn peptidases"/>
    <property type="match status" value="1"/>
</dbReference>
<feature type="binding site" evidence="10">
    <location>
        <position position="174"/>
    </location>
    <ligand>
        <name>Zn(2+)</name>
        <dbReference type="ChEBI" id="CHEBI:29105"/>
        <label>1</label>
    </ligand>
</feature>
<feature type="binding site" evidence="10">
    <location>
        <position position="390"/>
    </location>
    <ligand>
        <name>Zn(2+)</name>
        <dbReference type="ChEBI" id="CHEBI:29105"/>
        <label>2</label>
    </ligand>
</feature>
<evidence type="ECO:0000313" key="13">
    <source>
        <dbReference type="Proteomes" id="UP000019132"/>
    </source>
</evidence>
<reference evidence="13" key="2">
    <citation type="submission" date="2010-04" db="EMBL/GenBank/DDBJ databases">
        <authorList>
            <person name="Buell R."/>
            <person name="Hamilton J."/>
            <person name="Hostetler J."/>
        </authorList>
    </citation>
    <scope>NUCLEOTIDE SEQUENCE [LARGE SCALE GENOMIC DNA]</scope>
    <source>
        <strain evidence="13">DAOM:BR144</strain>
    </source>
</reference>
<evidence type="ECO:0000256" key="9">
    <source>
        <dbReference type="PIRSR" id="PIRSR036696-1"/>
    </source>
</evidence>
<dbReference type="GO" id="GO:0006520">
    <property type="term" value="P:amino acid metabolic process"/>
    <property type="evidence" value="ECO:0007669"/>
    <property type="project" value="InterPro"/>
</dbReference>
<dbReference type="InterPro" id="IPR001261">
    <property type="entry name" value="ArgE/DapE_CS"/>
</dbReference>
<dbReference type="VEuPathDB" id="FungiDB:PYU1_G013904"/>
<keyword evidence="5 10" id="KW-0479">Metal-binding</keyword>
<proteinExistence type="inferred from homology"/>
<dbReference type="GO" id="GO:0005737">
    <property type="term" value="C:cytoplasm"/>
    <property type="evidence" value="ECO:0007669"/>
    <property type="project" value="UniProtKB-SubCell"/>
</dbReference>
<dbReference type="InterPro" id="IPR010159">
    <property type="entry name" value="N-acyl_aa_amidohydrolase"/>
</dbReference>
<dbReference type="PANTHER" id="PTHR45892">
    <property type="entry name" value="AMINOACYLASE-1"/>
    <property type="match status" value="1"/>
</dbReference>
<evidence type="ECO:0000256" key="5">
    <source>
        <dbReference type="ARBA" id="ARBA00022723"/>
    </source>
</evidence>
<dbReference type="PROSITE" id="PS00758">
    <property type="entry name" value="ARGE_DAPE_CPG2_1"/>
    <property type="match status" value="1"/>
</dbReference>
<dbReference type="Pfam" id="PF07687">
    <property type="entry name" value="M20_dimer"/>
    <property type="match status" value="1"/>
</dbReference>
<dbReference type="GO" id="GO:0046872">
    <property type="term" value="F:metal ion binding"/>
    <property type="evidence" value="ECO:0007669"/>
    <property type="project" value="UniProtKB-KW"/>
</dbReference>
<dbReference type="InterPro" id="IPR036264">
    <property type="entry name" value="Bact_exopeptidase_dim_dom"/>
</dbReference>
<dbReference type="AlphaFoldDB" id="K3X9N4"/>
<dbReference type="HOGENOM" id="CLU_021802_5_0_1"/>
<dbReference type="Pfam" id="PF01546">
    <property type="entry name" value="Peptidase_M20"/>
    <property type="match status" value="1"/>
</dbReference>
<feature type="active site" description="Proton acceptor" evidence="9">
    <location>
        <position position="145"/>
    </location>
</feature>
<evidence type="ECO:0000259" key="11">
    <source>
        <dbReference type="Pfam" id="PF07687"/>
    </source>
</evidence>
<reference evidence="12" key="3">
    <citation type="submission" date="2015-02" db="UniProtKB">
        <authorList>
            <consortium name="EnsemblProtists"/>
        </authorList>
    </citation>
    <scope>IDENTIFICATION</scope>
    <source>
        <strain evidence="12">DAOM BR144</strain>
    </source>
</reference>
<dbReference type="Gene3D" id="3.30.70.360">
    <property type="match status" value="1"/>
</dbReference>
<dbReference type="FunFam" id="3.30.70.360:FF:000021">
    <property type="entry name" value="ACY1-like metalloprotease"/>
    <property type="match status" value="1"/>
</dbReference>
<dbReference type="PROSITE" id="PS00759">
    <property type="entry name" value="ARGE_DAPE_CPG2_2"/>
    <property type="match status" value="1"/>
</dbReference>
<accession>K3X9N4</accession>
<sequence length="419" mass="47265">MAQRTDPVTRFLEYLRIPTISGEGPRGAYQQAADWLRDYLEEVGLEVQVITPVENKPIVLATWRGEDPTLPGVLLNSHYDVVPVLREHWEFDPFDAKVLDDGRIYGRGAQDMKSVSIQYVEAIFKLKRAGFTPKRNVYVLLVPDEEIGGSDGMEKFLDSELFQSIQPLAFAFDEGIANPADAFTVFYGERVPWWFYVKAEGPTGHGSRFIQNTATSKIIDICNKALAFRDEQEKALGADTGCKHGDMKKKKLGDVTTLNITVLESGVSTDGGKTHALNVIPTQAIAGFDVRVSPSLDLTEFKAMLDKWCAAEGLSWYFAPWWKDPIREHYTTKIDDDNVWWKLFKGSCEKLDVPVEAEVFPAATDSRFIRRLGIPAFGFSPMNKTEILLHEHNESLHKDTFLRGIDVYTAIFQDVLSHH</sequence>
<dbReference type="InParanoid" id="K3X9N4"/>
<feature type="binding site" evidence="10">
    <location>
        <position position="111"/>
    </location>
    <ligand>
        <name>Zn(2+)</name>
        <dbReference type="ChEBI" id="CHEBI:29105"/>
        <label>2</label>
    </ligand>
</feature>
<evidence type="ECO:0000256" key="6">
    <source>
        <dbReference type="ARBA" id="ARBA00022801"/>
    </source>
</evidence>
<feature type="binding site" evidence="10">
    <location>
        <position position="78"/>
    </location>
    <ligand>
        <name>Zn(2+)</name>
        <dbReference type="ChEBI" id="CHEBI:29105"/>
        <label>1</label>
    </ligand>
</feature>
<keyword evidence="13" id="KW-1185">Reference proteome</keyword>
<dbReference type="EnsemblProtists" id="PYU1_T013933">
    <property type="protein sequence ID" value="PYU1_T013933"/>
    <property type="gene ID" value="PYU1_G013904"/>
</dbReference>
<dbReference type="Proteomes" id="UP000019132">
    <property type="component" value="Unassembled WGS sequence"/>
</dbReference>
<dbReference type="eggNOG" id="KOG2275">
    <property type="taxonomic scope" value="Eukaryota"/>
</dbReference>
<dbReference type="FunFam" id="3.40.630.10:FF:000019">
    <property type="entry name" value="Aminoacylase 1"/>
    <property type="match status" value="1"/>
</dbReference>
<dbReference type="InterPro" id="IPR052083">
    <property type="entry name" value="Aminoacylase-1_M20A"/>
</dbReference>
<feature type="binding site" evidence="10">
    <location>
        <position position="146"/>
    </location>
    <ligand>
        <name>Zn(2+)</name>
        <dbReference type="ChEBI" id="CHEBI:29105"/>
        <label>2</label>
    </ligand>
</feature>
<reference evidence="13" key="1">
    <citation type="journal article" date="2010" name="Genome Biol.">
        <title>Genome sequence of the necrotrophic plant pathogen Pythium ultimum reveals original pathogenicity mechanisms and effector repertoire.</title>
        <authorList>
            <person name="Levesque C.A."/>
            <person name="Brouwer H."/>
            <person name="Cano L."/>
            <person name="Hamilton J.P."/>
            <person name="Holt C."/>
            <person name="Huitema E."/>
            <person name="Raffaele S."/>
            <person name="Robideau G.P."/>
            <person name="Thines M."/>
            <person name="Win J."/>
            <person name="Zerillo M.M."/>
            <person name="Beakes G.W."/>
            <person name="Boore J.L."/>
            <person name="Busam D."/>
            <person name="Dumas B."/>
            <person name="Ferriera S."/>
            <person name="Fuerstenberg S.I."/>
            <person name="Gachon C.M."/>
            <person name="Gaulin E."/>
            <person name="Govers F."/>
            <person name="Grenville-Briggs L."/>
            <person name="Horner N."/>
            <person name="Hostetler J."/>
            <person name="Jiang R.H."/>
            <person name="Johnson J."/>
            <person name="Krajaejun T."/>
            <person name="Lin H."/>
            <person name="Meijer H.J."/>
            <person name="Moore B."/>
            <person name="Morris P."/>
            <person name="Phuntmart V."/>
            <person name="Puiu D."/>
            <person name="Shetty J."/>
            <person name="Stajich J.E."/>
            <person name="Tripathy S."/>
            <person name="Wawra S."/>
            <person name="van West P."/>
            <person name="Whitty B.R."/>
            <person name="Coutinho P.M."/>
            <person name="Henrissat B."/>
            <person name="Martin F."/>
            <person name="Thomas P.D."/>
            <person name="Tyler B.M."/>
            <person name="De Vries R.P."/>
            <person name="Kamoun S."/>
            <person name="Yandell M."/>
            <person name="Tisserat N."/>
            <person name="Buell C.R."/>
        </authorList>
    </citation>
    <scope>NUCLEOTIDE SEQUENCE</scope>
    <source>
        <strain evidence="13">DAOM:BR144</strain>
    </source>
</reference>
<comment type="cofactor">
    <cofactor evidence="10">
        <name>Zn(2+)</name>
        <dbReference type="ChEBI" id="CHEBI:29105"/>
    </cofactor>
    <text evidence="10">Binds 2 Zn(2+) ions per subunit.</text>
</comment>
<dbReference type="OMA" id="MDCVETI"/>
<evidence type="ECO:0000256" key="3">
    <source>
        <dbReference type="ARBA" id="ARBA00011913"/>
    </source>
</evidence>
<evidence type="ECO:0000256" key="1">
    <source>
        <dbReference type="ARBA" id="ARBA00004496"/>
    </source>
</evidence>
<dbReference type="InterPro" id="IPR011650">
    <property type="entry name" value="Peptidase_M20_dimer"/>
</dbReference>
<dbReference type="EC" id="3.5.1.14" evidence="3"/>
<organism evidence="12 13">
    <name type="scientific">Globisporangium ultimum (strain ATCC 200006 / CBS 805.95 / DAOM BR144)</name>
    <name type="common">Pythium ultimum</name>
    <dbReference type="NCBI Taxonomy" id="431595"/>
    <lineage>
        <taxon>Eukaryota</taxon>
        <taxon>Sar</taxon>
        <taxon>Stramenopiles</taxon>
        <taxon>Oomycota</taxon>
        <taxon>Peronosporomycetes</taxon>
        <taxon>Pythiales</taxon>
        <taxon>Pythiaceae</taxon>
        <taxon>Globisporangium</taxon>
    </lineage>
</organism>
<keyword evidence="4" id="KW-0963">Cytoplasm</keyword>
<dbReference type="PIRSF" id="PIRSF036696">
    <property type="entry name" value="ACY-1"/>
    <property type="match status" value="1"/>
</dbReference>
<keyword evidence="6" id="KW-0378">Hydrolase</keyword>
<comment type="similarity">
    <text evidence="2">Belongs to the peptidase M20A family.</text>
</comment>
<evidence type="ECO:0000256" key="10">
    <source>
        <dbReference type="PIRSR" id="PIRSR036696-2"/>
    </source>
</evidence>
<dbReference type="GO" id="GO:0004046">
    <property type="term" value="F:aminoacylase activity"/>
    <property type="evidence" value="ECO:0007669"/>
    <property type="project" value="UniProtKB-EC"/>
</dbReference>
<dbReference type="InterPro" id="IPR002933">
    <property type="entry name" value="Peptidase_M20"/>
</dbReference>
<comment type="subcellular location">
    <subcellularLocation>
        <location evidence="1">Cytoplasm</location>
    </subcellularLocation>
</comment>
<dbReference type="FunFam" id="1.10.150.900:FF:000001">
    <property type="entry name" value="Aminoacylase-1, putative"/>
    <property type="match status" value="1"/>
</dbReference>
<dbReference type="PANTHER" id="PTHR45892:SF1">
    <property type="entry name" value="AMINOACYLASE-1"/>
    <property type="match status" value="1"/>
</dbReference>
<dbReference type="STRING" id="431595.K3X9N4"/>
<dbReference type="NCBIfam" id="TIGR01880">
    <property type="entry name" value="Ac-peptdase-euk"/>
    <property type="match status" value="1"/>
</dbReference>
<dbReference type="Gene3D" id="1.10.150.900">
    <property type="match status" value="1"/>
</dbReference>
<evidence type="ECO:0000256" key="7">
    <source>
        <dbReference type="ARBA" id="ARBA00022833"/>
    </source>
</evidence>